<evidence type="ECO:0000313" key="1">
    <source>
        <dbReference type="EMBL" id="JAH58092.1"/>
    </source>
</evidence>
<organism evidence="1">
    <name type="scientific">Anguilla anguilla</name>
    <name type="common">European freshwater eel</name>
    <name type="synonym">Muraena anguilla</name>
    <dbReference type="NCBI Taxonomy" id="7936"/>
    <lineage>
        <taxon>Eukaryota</taxon>
        <taxon>Metazoa</taxon>
        <taxon>Chordata</taxon>
        <taxon>Craniata</taxon>
        <taxon>Vertebrata</taxon>
        <taxon>Euteleostomi</taxon>
        <taxon>Actinopterygii</taxon>
        <taxon>Neopterygii</taxon>
        <taxon>Teleostei</taxon>
        <taxon>Anguilliformes</taxon>
        <taxon>Anguillidae</taxon>
        <taxon>Anguilla</taxon>
    </lineage>
</organism>
<reference evidence="1" key="2">
    <citation type="journal article" date="2015" name="Fish Shellfish Immunol.">
        <title>Early steps in the European eel (Anguilla anguilla)-Vibrio vulnificus interaction in the gills: Role of the RtxA13 toxin.</title>
        <authorList>
            <person name="Callol A."/>
            <person name="Pajuelo D."/>
            <person name="Ebbesson L."/>
            <person name="Teles M."/>
            <person name="MacKenzie S."/>
            <person name="Amaro C."/>
        </authorList>
    </citation>
    <scope>NUCLEOTIDE SEQUENCE</scope>
</reference>
<reference evidence="1" key="1">
    <citation type="submission" date="2014-11" db="EMBL/GenBank/DDBJ databases">
        <authorList>
            <person name="Amaro Gonzalez C."/>
        </authorList>
    </citation>
    <scope>NUCLEOTIDE SEQUENCE</scope>
</reference>
<protein>
    <submittedName>
        <fullName evidence="1">Uncharacterized protein</fullName>
    </submittedName>
</protein>
<dbReference type="EMBL" id="GBXM01050485">
    <property type="protein sequence ID" value="JAH58092.1"/>
    <property type="molecule type" value="Transcribed_RNA"/>
</dbReference>
<proteinExistence type="predicted"/>
<name>A0A0E9TX94_ANGAN</name>
<dbReference type="AlphaFoldDB" id="A0A0E9TX94"/>
<accession>A0A0E9TX94</accession>
<sequence length="31" mass="3574">MVRILLAMICRGLHWPTRPFAITEPNCALSY</sequence>